<dbReference type="RefSeq" id="WP_200607683.1">
    <property type="nucleotide sequence ID" value="NZ_JAEHHL010000001.1"/>
</dbReference>
<dbReference type="InterPro" id="IPR036188">
    <property type="entry name" value="FAD/NAD-bd_sf"/>
</dbReference>
<keyword evidence="4 5" id="KW-0274">FAD</keyword>
<evidence type="ECO:0000313" key="9">
    <source>
        <dbReference type="EMBL" id="MBK0398519.1"/>
    </source>
</evidence>
<accession>A0A8J7M550</accession>
<dbReference type="Pfam" id="PF05199">
    <property type="entry name" value="GMC_oxred_C"/>
    <property type="match status" value="1"/>
</dbReference>
<protein>
    <submittedName>
        <fullName evidence="9">GMC family oxidoreductase N-terminal domain-containing protein</fullName>
    </submittedName>
</protein>
<name>A0A8J7M550_9RHOB</name>
<sequence length="541" mass="58089">MAGSAFDFVIVGAGSAGCVLAERLTASGRHRVLVLEAGGSDRRFFVQMPLGYGKLFFDPAVNWLYRTEADPGLAGQRDHWPRGKLLGGSSAINAMVYIRGHASDYEDWEAAGNPGWGWDEVLAAYRAIEDNEAGGDAWRGQGGPLFISANRRDLHPLCEVFVDATEAAGIPRNADFNGAEQEGVGSYQLTVKGGRRNSAARAFLRPAMKRENLTVLTHAQATRVVFEGTRAVGVEYRHRGRTHVARAAREVILSGGAINSPQLLMLSGVGPGAALRDLGLPVVVDNANVGAHLSDHQGLNYTYRMRVPTYNDILRPWWGKLAVGMRYLLTGRGPLSLSINHGGGFFRTSPDLPRPNMQLYMQAISTLIPREGERPVLTPDPFPGLSLGLSNCRPTSRGRISLASADPFAHPRIEANALSTEHDIAEMLAAVKFLRRIAACEPLAPLIDEELRPGPAVVTDDDLIADIRARSGTVFHPSCTCRMGPDPATAVVGPDLRVHGVAGLRVCDASAFPSLIGGNTNAPAMMMGWKGAGLILRDTAN</sequence>
<dbReference type="SUPFAM" id="SSF54373">
    <property type="entry name" value="FAD-linked reductases, C-terminal domain"/>
    <property type="match status" value="1"/>
</dbReference>
<dbReference type="GO" id="GO:0016614">
    <property type="term" value="F:oxidoreductase activity, acting on CH-OH group of donors"/>
    <property type="evidence" value="ECO:0007669"/>
    <property type="project" value="InterPro"/>
</dbReference>
<dbReference type="SUPFAM" id="SSF51905">
    <property type="entry name" value="FAD/NAD(P)-binding domain"/>
    <property type="match status" value="1"/>
</dbReference>
<evidence type="ECO:0000259" key="7">
    <source>
        <dbReference type="PROSITE" id="PS00623"/>
    </source>
</evidence>
<comment type="caution">
    <text evidence="9">The sequence shown here is derived from an EMBL/GenBank/DDBJ whole genome shotgun (WGS) entry which is preliminary data.</text>
</comment>
<comment type="similarity">
    <text evidence="2 6">Belongs to the GMC oxidoreductase family.</text>
</comment>
<evidence type="ECO:0000256" key="4">
    <source>
        <dbReference type="ARBA" id="ARBA00022827"/>
    </source>
</evidence>
<evidence type="ECO:0000256" key="5">
    <source>
        <dbReference type="PIRSR" id="PIRSR000137-2"/>
    </source>
</evidence>
<dbReference type="Pfam" id="PF00732">
    <property type="entry name" value="GMC_oxred_N"/>
    <property type="match status" value="1"/>
</dbReference>
<feature type="binding site" evidence="5">
    <location>
        <begin position="93"/>
        <end position="96"/>
    </location>
    <ligand>
        <name>FAD</name>
        <dbReference type="ChEBI" id="CHEBI:57692"/>
    </ligand>
</feature>
<evidence type="ECO:0000256" key="6">
    <source>
        <dbReference type="RuleBase" id="RU003968"/>
    </source>
</evidence>
<dbReference type="PIRSF" id="PIRSF000137">
    <property type="entry name" value="Alcohol_oxidase"/>
    <property type="match status" value="1"/>
</dbReference>
<evidence type="ECO:0000259" key="8">
    <source>
        <dbReference type="PROSITE" id="PS00624"/>
    </source>
</evidence>
<feature type="domain" description="Glucose-methanol-choline oxidoreductase N-terminal" evidence="7">
    <location>
        <begin position="83"/>
        <end position="106"/>
    </location>
</feature>
<evidence type="ECO:0000256" key="2">
    <source>
        <dbReference type="ARBA" id="ARBA00010790"/>
    </source>
</evidence>
<proteinExistence type="inferred from homology"/>
<dbReference type="InterPro" id="IPR007867">
    <property type="entry name" value="GMC_OxRtase_C"/>
</dbReference>
<dbReference type="EMBL" id="JAEHHL010000001">
    <property type="protein sequence ID" value="MBK0398519.1"/>
    <property type="molecule type" value="Genomic_DNA"/>
</dbReference>
<dbReference type="PANTHER" id="PTHR11552">
    <property type="entry name" value="GLUCOSE-METHANOL-CHOLINE GMC OXIDOREDUCTASE"/>
    <property type="match status" value="1"/>
</dbReference>
<reference evidence="9" key="1">
    <citation type="submission" date="2020-12" db="EMBL/GenBank/DDBJ databases">
        <title>Bacterial taxonomy.</title>
        <authorList>
            <person name="Pan X."/>
        </authorList>
    </citation>
    <scope>NUCLEOTIDE SEQUENCE</scope>
    <source>
        <strain evidence="9">M0105</strain>
    </source>
</reference>
<evidence type="ECO:0000313" key="10">
    <source>
        <dbReference type="Proteomes" id="UP000655420"/>
    </source>
</evidence>
<dbReference type="Gene3D" id="3.50.50.60">
    <property type="entry name" value="FAD/NAD(P)-binding domain"/>
    <property type="match status" value="1"/>
</dbReference>
<keyword evidence="10" id="KW-1185">Reference proteome</keyword>
<dbReference type="PROSITE" id="PS00623">
    <property type="entry name" value="GMC_OXRED_1"/>
    <property type="match status" value="1"/>
</dbReference>
<comment type="cofactor">
    <cofactor evidence="1 5">
        <name>FAD</name>
        <dbReference type="ChEBI" id="CHEBI:57692"/>
    </cofactor>
</comment>
<dbReference type="PANTHER" id="PTHR11552:SF147">
    <property type="entry name" value="CHOLINE DEHYDROGENASE, MITOCHONDRIAL"/>
    <property type="match status" value="1"/>
</dbReference>
<evidence type="ECO:0000256" key="3">
    <source>
        <dbReference type="ARBA" id="ARBA00022630"/>
    </source>
</evidence>
<dbReference type="Proteomes" id="UP000655420">
    <property type="component" value="Unassembled WGS sequence"/>
</dbReference>
<gene>
    <name evidence="9" type="ORF">H0I76_04910</name>
</gene>
<dbReference type="GO" id="GO:0050660">
    <property type="term" value="F:flavin adenine dinucleotide binding"/>
    <property type="evidence" value="ECO:0007669"/>
    <property type="project" value="InterPro"/>
</dbReference>
<feature type="domain" description="Glucose-methanol-choline oxidoreductase N-terminal" evidence="8">
    <location>
        <begin position="256"/>
        <end position="270"/>
    </location>
</feature>
<dbReference type="AlphaFoldDB" id="A0A8J7M550"/>
<dbReference type="PROSITE" id="PS00624">
    <property type="entry name" value="GMC_OXRED_2"/>
    <property type="match status" value="1"/>
</dbReference>
<dbReference type="InterPro" id="IPR012132">
    <property type="entry name" value="GMC_OxRdtase"/>
</dbReference>
<keyword evidence="3 6" id="KW-0285">Flavoprotein</keyword>
<dbReference type="InterPro" id="IPR000172">
    <property type="entry name" value="GMC_OxRdtase_N"/>
</dbReference>
<organism evidence="9 10">
    <name type="scientific">Thermohalobaculum xanthum</name>
    <dbReference type="NCBI Taxonomy" id="2753746"/>
    <lineage>
        <taxon>Bacteria</taxon>
        <taxon>Pseudomonadati</taxon>
        <taxon>Pseudomonadota</taxon>
        <taxon>Alphaproteobacteria</taxon>
        <taxon>Rhodobacterales</taxon>
        <taxon>Paracoccaceae</taxon>
        <taxon>Thermohalobaculum</taxon>
    </lineage>
</organism>
<dbReference type="Gene3D" id="3.30.560.10">
    <property type="entry name" value="Glucose Oxidase, domain 3"/>
    <property type="match status" value="1"/>
</dbReference>
<evidence type="ECO:0000256" key="1">
    <source>
        <dbReference type="ARBA" id="ARBA00001974"/>
    </source>
</evidence>